<gene>
    <name evidence="1" type="ORF">SHEWBE_1029</name>
</gene>
<dbReference type="EMBL" id="LS483452">
    <property type="protein sequence ID" value="SQH74998.1"/>
    <property type="molecule type" value="Genomic_DNA"/>
</dbReference>
<dbReference type="Proteomes" id="UP000250123">
    <property type="component" value="Chromosome SHEWBE"/>
</dbReference>
<accession>A0A330LZF4</accession>
<evidence type="ECO:0000313" key="1">
    <source>
        <dbReference type="EMBL" id="SQH74998.1"/>
    </source>
</evidence>
<dbReference type="AlphaFoldDB" id="A0A330LZF4"/>
<sequence length="21" mass="2341">MRLVNPFNIDSEIISIGIPPD</sequence>
<proteinExistence type="predicted"/>
<evidence type="ECO:0000313" key="2">
    <source>
        <dbReference type="Proteomes" id="UP000250123"/>
    </source>
</evidence>
<dbReference type="KEGG" id="sbk:SHEWBE_1029"/>
<name>A0A330LZF4_9GAMM</name>
<protein>
    <submittedName>
        <fullName evidence="1">Uncharacterized protein</fullName>
    </submittedName>
</protein>
<organism evidence="1 2">
    <name type="scientific">Shewanella benthica</name>
    <dbReference type="NCBI Taxonomy" id="43661"/>
    <lineage>
        <taxon>Bacteria</taxon>
        <taxon>Pseudomonadati</taxon>
        <taxon>Pseudomonadota</taxon>
        <taxon>Gammaproteobacteria</taxon>
        <taxon>Alteromonadales</taxon>
        <taxon>Shewanellaceae</taxon>
        <taxon>Shewanella</taxon>
    </lineage>
</organism>
<reference evidence="2" key="1">
    <citation type="submission" date="2018-06" db="EMBL/GenBank/DDBJ databases">
        <authorList>
            <person name="Cea G.-C."/>
            <person name="William W."/>
        </authorList>
    </citation>
    <scope>NUCLEOTIDE SEQUENCE [LARGE SCALE GENOMIC DNA]</scope>
    <source>
        <strain evidence="2">DB21MT-2</strain>
    </source>
</reference>